<accession>A0A562XFF3</accession>
<proteinExistence type="predicted"/>
<sequence length="137" mass="15436">MNEKIIQFIKQMNLLTLGVINEGVPYLSSCFYAYDEEKNSLFIASSKDSTHIKAISNLDKVAICIALDTKIIGMIKGVQANGVISLGDIKAKTAYFKRFPYALPLNPDIYEIKLSWVKYTDNALGFGKKLYWSKDQI</sequence>
<dbReference type="InterPro" id="IPR012349">
    <property type="entry name" value="Split_barrel_FMN-bd"/>
</dbReference>
<dbReference type="SUPFAM" id="SSF50475">
    <property type="entry name" value="FMN-binding split barrel"/>
    <property type="match status" value="1"/>
</dbReference>
<dbReference type="Gene3D" id="2.30.110.10">
    <property type="entry name" value="Electron Transport, Fmn-binding Protein, Chain A"/>
    <property type="match status" value="1"/>
</dbReference>
<name>A0A562XFF3_CAMHY</name>
<evidence type="ECO:0000313" key="1">
    <source>
        <dbReference type="EMBL" id="TWO20881.1"/>
    </source>
</evidence>
<reference evidence="1 2" key="1">
    <citation type="submission" date="2019-07" db="EMBL/GenBank/DDBJ databases">
        <title>Rapid identification of Enteric Bacteria from Whole Genome Sequences (WGS) using Average Nucleotide Identity (ANI).</title>
        <authorList>
            <person name="Lane C."/>
        </authorList>
    </citation>
    <scope>NUCLEOTIDE SEQUENCE [LARGE SCALE GENOMIC DNA]</scope>
    <source>
        <strain evidence="1 2">D2411</strain>
    </source>
</reference>
<protein>
    <recommendedName>
        <fullName evidence="3">Pyridoxamine 5'-phosphate oxidase putative domain-containing protein</fullName>
    </recommendedName>
</protein>
<comment type="caution">
    <text evidence="1">The sequence shown here is derived from an EMBL/GenBank/DDBJ whole genome shotgun (WGS) entry which is preliminary data.</text>
</comment>
<evidence type="ECO:0000313" key="2">
    <source>
        <dbReference type="Proteomes" id="UP000321812"/>
    </source>
</evidence>
<dbReference type="RefSeq" id="WP_111970549.1">
    <property type="nucleotide sequence ID" value="NZ_VOAP01000011.1"/>
</dbReference>
<dbReference type="EMBL" id="VOAP01000011">
    <property type="protein sequence ID" value="TWO20881.1"/>
    <property type="molecule type" value="Genomic_DNA"/>
</dbReference>
<gene>
    <name evidence="1" type="ORF">YZ82_03545</name>
</gene>
<dbReference type="Proteomes" id="UP000321812">
    <property type="component" value="Unassembled WGS sequence"/>
</dbReference>
<evidence type="ECO:0008006" key="3">
    <source>
        <dbReference type="Google" id="ProtNLM"/>
    </source>
</evidence>
<dbReference type="AlphaFoldDB" id="A0A562XFF3"/>
<organism evidence="1 2">
    <name type="scientific">Campylobacter hyointestinalis</name>
    <dbReference type="NCBI Taxonomy" id="198"/>
    <lineage>
        <taxon>Bacteria</taxon>
        <taxon>Pseudomonadati</taxon>
        <taxon>Campylobacterota</taxon>
        <taxon>Epsilonproteobacteria</taxon>
        <taxon>Campylobacterales</taxon>
        <taxon>Campylobacteraceae</taxon>
        <taxon>Campylobacter</taxon>
    </lineage>
</organism>